<comment type="caution">
    <text evidence="2">The sequence shown here is derived from an EMBL/GenBank/DDBJ whole genome shotgun (WGS) entry which is preliminary data.</text>
</comment>
<keyword evidence="1" id="KW-0812">Transmembrane</keyword>
<accession>A0AAD6Z3F6</accession>
<keyword evidence="1" id="KW-0472">Membrane</keyword>
<proteinExistence type="predicted"/>
<dbReference type="Proteomes" id="UP001218218">
    <property type="component" value="Unassembled WGS sequence"/>
</dbReference>
<name>A0AAD6Z3F6_9AGAR</name>
<evidence type="ECO:0000313" key="2">
    <source>
        <dbReference type="EMBL" id="KAJ7306329.1"/>
    </source>
</evidence>
<keyword evidence="3" id="KW-1185">Reference proteome</keyword>
<sequence length="167" mass="17565">MARVPILFSHHFLKPLCSSSSPFFFEMFFSASIAIASVLSLSTFTVRSAPLSARARVVEQFCTGPNGSGTCTPLAASGACTNTPGIQSLVLNADADCAAFPLPNCDFNVDQVVFEQFSDDSQDIGDKGFQSVLCSTVDGTVNGFTAGSSFDLDQEAADKAKGIEINL</sequence>
<feature type="transmembrane region" description="Helical" evidence="1">
    <location>
        <begin position="23"/>
        <end position="46"/>
    </location>
</feature>
<protein>
    <submittedName>
        <fullName evidence="2">Uncharacterized protein</fullName>
    </submittedName>
</protein>
<keyword evidence="1" id="KW-1133">Transmembrane helix</keyword>
<reference evidence="2" key="1">
    <citation type="submission" date="2023-03" db="EMBL/GenBank/DDBJ databases">
        <title>Massive genome expansion in bonnet fungi (Mycena s.s.) driven by repeated elements and novel gene families across ecological guilds.</title>
        <authorList>
            <consortium name="Lawrence Berkeley National Laboratory"/>
            <person name="Harder C.B."/>
            <person name="Miyauchi S."/>
            <person name="Viragh M."/>
            <person name="Kuo A."/>
            <person name="Thoen E."/>
            <person name="Andreopoulos B."/>
            <person name="Lu D."/>
            <person name="Skrede I."/>
            <person name="Drula E."/>
            <person name="Henrissat B."/>
            <person name="Morin E."/>
            <person name="Kohler A."/>
            <person name="Barry K."/>
            <person name="LaButti K."/>
            <person name="Morin E."/>
            <person name="Salamov A."/>
            <person name="Lipzen A."/>
            <person name="Mereny Z."/>
            <person name="Hegedus B."/>
            <person name="Baldrian P."/>
            <person name="Stursova M."/>
            <person name="Weitz H."/>
            <person name="Taylor A."/>
            <person name="Grigoriev I.V."/>
            <person name="Nagy L.G."/>
            <person name="Martin F."/>
            <person name="Kauserud H."/>
        </authorList>
    </citation>
    <scope>NUCLEOTIDE SEQUENCE</scope>
    <source>
        <strain evidence="2">CBHHK002</strain>
    </source>
</reference>
<dbReference type="AlphaFoldDB" id="A0AAD6Z3F6"/>
<dbReference type="EMBL" id="JARIHO010000093">
    <property type="protein sequence ID" value="KAJ7306329.1"/>
    <property type="molecule type" value="Genomic_DNA"/>
</dbReference>
<gene>
    <name evidence="2" type="ORF">DFH08DRAFT_944886</name>
</gene>
<evidence type="ECO:0000313" key="3">
    <source>
        <dbReference type="Proteomes" id="UP001218218"/>
    </source>
</evidence>
<evidence type="ECO:0000256" key="1">
    <source>
        <dbReference type="SAM" id="Phobius"/>
    </source>
</evidence>
<organism evidence="2 3">
    <name type="scientific">Mycena albidolilacea</name>
    <dbReference type="NCBI Taxonomy" id="1033008"/>
    <lineage>
        <taxon>Eukaryota</taxon>
        <taxon>Fungi</taxon>
        <taxon>Dikarya</taxon>
        <taxon>Basidiomycota</taxon>
        <taxon>Agaricomycotina</taxon>
        <taxon>Agaricomycetes</taxon>
        <taxon>Agaricomycetidae</taxon>
        <taxon>Agaricales</taxon>
        <taxon>Marasmiineae</taxon>
        <taxon>Mycenaceae</taxon>
        <taxon>Mycena</taxon>
    </lineage>
</organism>